<accession>A0A0E3GR37</accession>
<organism evidence="1 2">
    <name type="scientific">Clostridium scatologenes</name>
    <dbReference type="NCBI Taxonomy" id="1548"/>
    <lineage>
        <taxon>Bacteria</taxon>
        <taxon>Bacillati</taxon>
        <taxon>Bacillota</taxon>
        <taxon>Clostridia</taxon>
        <taxon>Eubacteriales</taxon>
        <taxon>Clostridiaceae</taxon>
        <taxon>Clostridium</taxon>
    </lineage>
</organism>
<reference evidence="1 2" key="1">
    <citation type="journal article" date="2015" name="J. Biotechnol.">
        <title>Complete genome sequence of a malodorant-producing acetogen, Clostridium scatologenes ATCC 25775(T).</title>
        <authorList>
            <person name="Zhu Z."/>
            <person name="Guo T."/>
            <person name="Zheng H."/>
            <person name="Song T."/>
            <person name="Ouyang P."/>
            <person name="Xie J."/>
        </authorList>
    </citation>
    <scope>NUCLEOTIDE SEQUENCE [LARGE SCALE GENOMIC DNA]</scope>
    <source>
        <strain evidence="1 2">ATCC 25775</strain>
    </source>
</reference>
<dbReference type="Proteomes" id="UP000033115">
    <property type="component" value="Chromosome"/>
</dbReference>
<dbReference type="AlphaFoldDB" id="A0A0E3GR37"/>
<dbReference type="HOGENOM" id="CLU_3307321_0_0_9"/>
<evidence type="ECO:0000313" key="1">
    <source>
        <dbReference type="EMBL" id="AKA69641.1"/>
    </source>
</evidence>
<gene>
    <name evidence="1" type="ORF">CSCA_2516</name>
</gene>
<name>A0A0E3GR37_CLOSL</name>
<dbReference type="STRING" id="1548.CSCA_2516"/>
<dbReference type="KEGG" id="csq:CSCA_2516"/>
<protein>
    <submittedName>
        <fullName evidence="1">Uncharacterized protein</fullName>
    </submittedName>
</protein>
<proteinExistence type="predicted"/>
<evidence type="ECO:0000313" key="2">
    <source>
        <dbReference type="Proteomes" id="UP000033115"/>
    </source>
</evidence>
<keyword evidence="2" id="KW-1185">Reference proteome</keyword>
<dbReference type="EMBL" id="CP009933">
    <property type="protein sequence ID" value="AKA69641.1"/>
    <property type="molecule type" value="Genomic_DNA"/>
</dbReference>
<sequence length="39" mass="4735">MVLIYEDNNIMIKNNSKTKYVNSIPFEIYYFTKEENIKS</sequence>